<dbReference type="Proteomes" id="UP001441944">
    <property type="component" value="Unassembled WGS sequence"/>
</dbReference>
<dbReference type="InterPro" id="IPR028992">
    <property type="entry name" value="Hedgehog/Intein_dom"/>
</dbReference>
<dbReference type="Pfam" id="PF13403">
    <property type="entry name" value="Hint_2"/>
    <property type="match status" value="1"/>
</dbReference>
<feature type="domain" description="Hedgehog/Intein (Hint)" evidence="1">
    <location>
        <begin position="41"/>
        <end position="163"/>
    </location>
</feature>
<dbReference type="RefSeq" id="WP_353398844.1">
    <property type="nucleotide sequence ID" value="NZ_BAABWU010000005.1"/>
</dbReference>
<keyword evidence="3" id="KW-1185">Reference proteome</keyword>
<evidence type="ECO:0000313" key="2">
    <source>
        <dbReference type="EMBL" id="GAA6196229.1"/>
    </source>
</evidence>
<proteinExistence type="predicted"/>
<evidence type="ECO:0000259" key="1">
    <source>
        <dbReference type="Pfam" id="PF13403"/>
    </source>
</evidence>
<gene>
    <name evidence="2" type="ORF">NBRC116598_16730</name>
</gene>
<comment type="caution">
    <text evidence="2">The sequence shown here is derived from an EMBL/GenBank/DDBJ whole genome shotgun (WGS) entry which is preliminary data.</text>
</comment>
<reference evidence="2 3" key="1">
    <citation type="submission" date="2024-04" db="EMBL/GenBank/DDBJ databases">
        <title>Draft genome sequence of Pseudophaeobacter arcticus NBRC 116598.</title>
        <authorList>
            <person name="Miyakawa T."/>
            <person name="Kusuya Y."/>
            <person name="Miura T."/>
        </authorList>
    </citation>
    <scope>NUCLEOTIDE SEQUENCE [LARGE SCALE GENOMIC DNA]</scope>
    <source>
        <strain evidence="2 3">SU-CL00105</strain>
    </source>
</reference>
<evidence type="ECO:0000313" key="3">
    <source>
        <dbReference type="Proteomes" id="UP001441944"/>
    </source>
</evidence>
<name>A0ABQ0AK39_9RHOB</name>
<sequence>MLLDHFNTFADYQPVGLLLDFPMVRPEPEVQAPQRSKTGGFLPQTLVETDRGFVQARDVKPGDMVYTFDGGCQEVETVRHAVPRLTTMMHVPAGALGNDCDLQLPADQMVALEIDAAERLFGLPLVLVKLISLAGHKGIKALSPERLGRIHIECAEEELIWAESGMLIQAGTGGPDGAFKELSLAETRQILASDEGRALALTGVQEEEAEFPDLLKDLLAGSKTASNTAPKAA</sequence>
<dbReference type="EMBL" id="BAABWU010000005">
    <property type="protein sequence ID" value="GAA6196229.1"/>
    <property type="molecule type" value="Genomic_DNA"/>
</dbReference>
<organism evidence="2 3">
    <name type="scientific">Pseudophaeobacter arcticus</name>
    <dbReference type="NCBI Taxonomy" id="385492"/>
    <lineage>
        <taxon>Bacteria</taxon>
        <taxon>Pseudomonadati</taxon>
        <taxon>Pseudomonadota</taxon>
        <taxon>Alphaproteobacteria</taxon>
        <taxon>Rhodobacterales</taxon>
        <taxon>Paracoccaceae</taxon>
        <taxon>Pseudophaeobacter</taxon>
    </lineage>
</organism>
<protein>
    <recommendedName>
        <fullName evidence="1">Hedgehog/Intein (Hint) domain-containing protein</fullName>
    </recommendedName>
</protein>
<accession>A0ABQ0AK39</accession>